<dbReference type="GO" id="GO:0004386">
    <property type="term" value="F:helicase activity"/>
    <property type="evidence" value="ECO:0007669"/>
    <property type="project" value="UniProtKB-KW"/>
</dbReference>
<dbReference type="GeneID" id="60999702"/>
<dbReference type="InterPro" id="IPR016136">
    <property type="entry name" value="DNA_helicase_N/primase_C"/>
</dbReference>
<dbReference type="PROSITE" id="PS51199">
    <property type="entry name" value="SF4_HELICASE"/>
    <property type="match status" value="1"/>
</dbReference>
<evidence type="ECO:0000313" key="3">
    <source>
        <dbReference type="EMBL" id="GEL80086.1"/>
    </source>
</evidence>
<evidence type="ECO:0000259" key="2">
    <source>
        <dbReference type="PROSITE" id="PS51199"/>
    </source>
</evidence>
<keyword evidence="3" id="KW-0378">Hydrolase</keyword>
<dbReference type="Gene3D" id="3.40.50.300">
    <property type="entry name" value="P-loop containing nucleotide triphosphate hydrolases"/>
    <property type="match status" value="1"/>
</dbReference>
<dbReference type="InterPro" id="IPR027417">
    <property type="entry name" value="P-loop_NTPase"/>
</dbReference>
<feature type="domain" description="SF4 helicase" evidence="2">
    <location>
        <begin position="150"/>
        <end position="411"/>
    </location>
</feature>
<sequence length="411" mass="46858">MINNFEMQFTASLLNDPKQINDISINPDWFINDSFKEIVIAIQSKNGEQELLSDILTTIKQLYPFNNITIDELIMLKDSEPTSSMADFYAIQIHKTFVRQELKRLTDSYSASEDERLLEQIADYQEELQSLNKKKMDGSIKGYEQFIEHLKAEKNNFIKTFKPLDTSLGGGFGPGELVVVGARPAVGKTAFAINLALQSITKNEGIATDIFTLEMTQEQMMYRFVSNKAKVNNMQIRNPKGLDRSKKRLAAKAYQEISEMNLRIYDQEYTQLNDIITAIKKRAVEGKYLAIIDYVGLVSVTDSRKDQRQIISEVTRRLKLLTNELKITIILLAQLSRETEKTGKVPTLADLKDSGSLEQDANIVMFLYRPDEENRQAIKVKIAKSRDGVIGEIPFKFIGQFMDFSPEVQYG</sequence>
<dbReference type="PANTHER" id="PTHR30153:SF2">
    <property type="entry name" value="REPLICATIVE DNA HELICASE"/>
    <property type="match status" value="1"/>
</dbReference>
<gene>
    <name evidence="3" type="ORF">EMU01_12300</name>
</gene>
<comment type="caution">
    <text evidence="3">The sequence shown here is derived from an EMBL/GenBank/DDBJ whole genome shotgun (WGS) entry which is preliminary data.</text>
</comment>
<organism evidence="3 4">
    <name type="scientific">Enterococcus mundtii</name>
    <dbReference type="NCBI Taxonomy" id="53346"/>
    <lineage>
        <taxon>Bacteria</taxon>
        <taxon>Bacillati</taxon>
        <taxon>Bacillota</taxon>
        <taxon>Bacilli</taxon>
        <taxon>Lactobacillales</taxon>
        <taxon>Enterococcaceae</taxon>
        <taxon>Enterococcus</taxon>
    </lineage>
</organism>
<keyword evidence="3" id="KW-0547">Nucleotide-binding</keyword>
<accession>A0ABQ0VCS0</accession>
<dbReference type="RefSeq" id="WP_081367428.1">
    <property type="nucleotide sequence ID" value="NZ_BJWA01000007.1"/>
</dbReference>
<dbReference type="SUPFAM" id="SSF52540">
    <property type="entry name" value="P-loop containing nucleoside triphosphate hydrolases"/>
    <property type="match status" value="1"/>
</dbReference>
<keyword evidence="1" id="KW-0175">Coiled coil</keyword>
<feature type="coiled-coil region" evidence="1">
    <location>
        <begin position="114"/>
        <end position="141"/>
    </location>
</feature>
<dbReference type="PANTHER" id="PTHR30153">
    <property type="entry name" value="REPLICATIVE DNA HELICASE DNAB"/>
    <property type="match status" value="1"/>
</dbReference>
<reference evidence="3 4" key="1">
    <citation type="submission" date="2019-07" db="EMBL/GenBank/DDBJ databases">
        <title>Whole genome shotgun sequence of Enterococcus mundtii NBRC 100490.</title>
        <authorList>
            <person name="Hosoyama A."/>
            <person name="Uohara A."/>
            <person name="Ohji S."/>
            <person name="Ichikawa N."/>
        </authorList>
    </citation>
    <scope>NUCLEOTIDE SEQUENCE [LARGE SCALE GENOMIC DNA]</scope>
    <source>
        <strain evidence="3 4">NBRC 100490</strain>
    </source>
</reference>
<dbReference type="Gene3D" id="1.10.860.10">
    <property type="entry name" value="DNAb Helicase, Chain A"/>
    <property type="match status" value="1"/>
</dbReference>
<keyword evidence="3" id="KW-0067">ATP-binding</keyword>
<dbReference type="Pfam" id="PF03796">
    <property type="entry name" value="DnaB_C"/>
    <property type="match status" value="1"/>
</dbReference>
<dbReference type="Proteomes" id="UP000321175">
    <property type="component" value="Unassembled WGS sequence"/>
</dbReference>
<dbReference type="EMBL" id="BJWA01000007">
    <property type="protein sequence ID" value="GEL80086.1"/>
    <property type="molecule type" value="Genomic_DNA"/>
</dbReference>
<dbReference type="InterPro" id="IPR007694">
    <property type="entry name" value="DNA_helicase_DnaB-like_C"/>
</dbReference>
<keyword evidence="3" id="KW-0347">Helicase</keyword>
<name>A0ABQ0VCS0_ENTMU</name>
<protein>
    <submittedName>
        <fullName evidence="3">Replicative DNA helicase</fullName>
    </submittedName>
</protein>
<keyword evidence="4" id="KW-1185">Reference proteome</keyword>
<proteinExistence type="predicted"/>
<evidence type="ECO:0000256" key="1">
    <source>
        <dbReference type="SAM" id="Coils"/>
    </source>
</evidence>
<evidence type="ECO:0000313" key="4">
    <source>
        <dbReference type="Proteomes" id="UP000321175"/>
    </source>
</evidence>